<sequence length="55" mass="6333">MKVNTRTTLQKDKALITTVVPVPPSVYWKITNFSLCYLKLHHHLHSSSQYAKPNP</sequence>
<proteinExistence type="predicted"/>
<organism evidence="1">
    <name type="scientific">Rhizophora mucronata</name>
    <name type="common">Asiatic mangrove</name>
    <dbReference type="NCBI Taxonomy" id="61149"/>
    <lineage>
        <taxon>Eukaryota</taxon>
        <taxon>Viridiplantae</taxon>
        <taxon>Streptophyta</taxon>
        <taxon>Embryophyta</taxon>
        <taxon>Tracheophyta</taxon>
        <taxon>Spermatophyta</taxon>
        <taxon>Magnoliopsida</taxon>
        <taxon>eudicotyledons</taxon>
        <taxon>Gunneridae</taxon>
        <taxon>Pentapetalae</taxon>
        <taxon>rosids</taxon>
        <taxon>fabids</taxon>
        <taxon>Malpighiales</taxon>
        <taxon>Rhizophoraceae</taxon>
        <taxon>Rhizophora</taxon>
    </lineage>
</organism>
<protein>
    <submittedName>
        <fullName evidence="1">Uncharacterized protein</fullName>
    </submittedName>
</protein>
<name>A0A2P2NU93_RHIMU</name>
<evidence type="ECO:0000313" key="1">
    <source>
        <dbReference type="EMBL" id="MBX46076.1"/>
    </source>
</evidence>
<accession>A0A2P2NU93</accession>
<dbReference type="AlphaFoldDB" id="A0A2P2NU93"/>
<dbReference type="EMBL" id="GGEC01065592">
    <property type="protein sequence ID" value="MBX46076.1"/>
    <property type="molecule type" value="Transcribed_RNA"/>
</dbReference>
<reference evidence="1" key="1">
    <citation type="submission" date="2018-02" db="EMBL/GenBank/DDBJ databases">
        <title>Rhizophora mucronata_Transcriptome.</title>
        <authorList>
            <person name="Meera S.P."/>
            <person name="Sreeshan A."/>
            <person name="Augustine A."/>
        </authorList>
    </citation>
    <scope>NUCLEOTIDE SEQUENCE</scope>
    <source>
        <tissue evidence="1">Leaf</tissue>
    </source>
</reference>